<evidence type="ECO:0000256" key="2">
    <source>
        <dbReference type="ARBA" id="ARBA00022803"/>
    </source>
</evidence>
<keyword evidence="1" id="KW-0677">Repeat</keyword>
<dbReference type="InterPro" id="IPR011990">
    <property type="entry name" value="TPR-like_helical_dom_sf"/>
</dbReference>
<evidence type="ECO:0000256" key="1">
    <source>
        <dbReference type="ARBA" id="ARBA00022737"/>
    </source>
</evidence>
<dbReference type="PANTHER" id="PTHR45586:SF1">
    <property type="entry name" value="LIPOPOLYSACCHARIDE ASSEMBLY PROTEIN B"/>
    <property type="match status" value="1"/>
</dbReference>
<evidence type="ECO:0000256" key="3">
    <source>
        <dbReference type="PROSITE-ProRule" id="PRU00339"/>
    </source>
</evidence>
<gene>
    <name evidence="4" type="ORF">FRUB_09535</name>
</gene>
<comment type="caution">
    <text evidence="4">The sequence shown here is derived from an EMBL/GenBank/DDBJ whole genome shotgun (WGS) entry which is preliminary data.</text>
</comment>
<dbReference type="PROSITE" id="PS50005">
    <property type="entry name" value="TPR"/>
    <property type="match status" value="2"/>
</dbReference>
<feature type="repeat" description="TPR" evidence="3">
    <location>
        <begin position="289"/>
        <end position="322"/>
    </location>
</feature>
<organism evidence="4 5">
    <name type="scientific">Fimbriiglobus ruber</name>
    <dbReference type="NCBI Taxonomy" id="1908690"/>
    <lineage>
        <taxon>Bacteria</taxon>
        <taxon>Pseudomonadati</taxon>
        <taxon>Planctomycetota</taxon>
        <taxon>Planctomycetia</taxon>
        <taxon>Gemmatales</taxon>
        <taxon>Gemmataceae</taxon>
        <taxon>Fimbriiglobus</taxon>
    </lineage>
</organism>
<dbReference type="PANTHER" id="PTHR45586">
    <property type="entry name" value="TPR REPEAT-CONTAINING PROTEIN PA4667"/>
    <property type="match status" value="1"/>
</dbReference>
<keyword evidence="5" id="KW-1185">Reference proteome</keyword>
<dbReference type="InterPro" id="IPR051012">
    <property type="entry name" value="CellSynth/LPSAsmb/PSIAsmb"/>
</dbReference>
<proteinExistence type="predicted"/>
<protein>
    <submittedName>
        <fullName evidence="4">TPR repeat protein</fullName>
    </submittedName>
</protein>
<sequence length="367" mass="40255">MLIPLSPDESTGPDLLRLPSPKILALLSAGAIVVGIGSYYLHVESSGTAQLLRAREAITARDFSGALRSLEAYSAGHPDDAEALLLAAQTARRAGDGTAFERYLQRYATAGGGRVPAELERDMWRTQTGDLSAYAGVLRFCQAHPDHPTAPLMLESAAVGCLAANRPNEAVTCTDLWMKGTLSPEDRAEALFLRGRGLEGLGRMPEAAEDYRRVLEQMPTRDDARLRLAQFLTREEPREALTLFERLERDGQKSLEVRLGMARCRRQLGEIDKAGAILDQLATENPRDLAVLTEAGALDLDRGRLAQAETRLRQALSINPNTRDANVHLARCLSELGRDGEARDQFAKVKRIEDELLSRLQPVGKKP</sequence>
<dbReference type="Proteomes" id="UP000214646">
    <property type="component" value="Unassembled WGS sequence"/>
</dbReference>
<keyword evidence="2 3" id="KW-0802">TPR repeat</keyword>
<feature type="repeat" description="TPR" evidence="3">
    <location>
        <begin position="188"/>
        <end position="221"/>
    </location>
</feature>
<dbReference type="Gene3D" id="1.25.40.10">
    <property type="entry name" value="Tetratricopeptide repeat domain"/>
    <property type="match status" value="2"/>
</dbReference>
<dbReference type="Pfam" id="PF13432">
    <property type="entry name" value="TPR_16"/>
    <property type="match status" value="1"/>
</dbReference>
<dbReference type="EMBL" id="NIDE01000019">
    <property type="protein sequence ID" value="OWK34693.1"/>
    <property type="molecule type" value="Genomic_DNA"/>
</dbReference>
<evidence type="ECO:0000313" key="5">
    <source>
        <dbReference type="Proteomes" id="UP000214646"/>
    </source>
</evidence>
<dbReference type="SMART" id="SM00028">
    <property type="entry name" value="TPR"/>
    <property type="match status" value="4"/>
</dbReference>
<accession>A0A225D182</accession>
<reference evidence="5" key="1">
    <citation type="submission" date="2017-06" db="EMBL/GenBank/DDBJ databases">
        <title>Genome analysis of Fimbriiglobus ruber SP5, the first member of the order Planctomycetales with confirmed chitinolytic capability.</title>
        <authorList>
            <person name="Ravin N.V."/>
            <person name="Rakitin A.L."/>
            <person name="Ivanova A.A."/>
            <person name="Beletsky A.V."/>
            <person name="Kulichevskaya I.S."/>
            <person name="Mardanov A.V."/>
            <person name="Dedysh S.N."/>
        </authorList>
    </citation>
    <scope>NUCLEOTIDE SEQUENCE [LARGE SCALE GENOMIC DNA]</scope>
    <source>
        <strain evidence="5">SP5</strain>
    </source>
</reference>
<evidence type="ECO:0000313" key="4">
    <source>
        <dbReference type="EMBL" id="OWK34693.1"/>
    </source>
</evidence>
<dbReference type="SUPFAM" id="SSF48452">
    <property type="entry name" value="TPR-like"/>
    <property type="match status" value="1"/>
</dbReference>
<dbReference type="InterPro" id="IPR019734">
    <property type="entry name" value="TPR_rpt"/>
</dbReference>
<dbReference type="RefSeq" id="WP_088259954.1">
    <property type="nucleotide sequence ID" value="NZ_NIDE01000019.1"/>
</dbReference>
<dbReference type="OrthoDB" id="284357at2"/>
<dbReference type="Pfam" id="PF14559">
    <property type="entry name" value="TPR_19"/>
    <property type="match status" value="2"/>
</dbReference>
<dbReference type="AlphaFoldDB" id="A0A225D182"/>
<name>A0A225D182_9BACT</name>